<evidence type="ECO:0000256" key="1">
    <source>
        <dbReference type="SAM" id="Phobius"/>
    </source>
</evidence>
<gene>
    <name evidence="2" type="ordered locus">Olsu_1741</name>
</gene>
<dbReference type="Proteomes" id="UP000000333">
    <property type="component" value="Chromosome"/>
</dbReference>
<evidence type="ECO:0008006" key="4">
    <source>
        <dbReference type="Google" id="ProtNLM"/>
    </source>
</evidence>
<evidence type="ECO:0000313" key="3">
    <source>
        <dbReference type="Proteomes" id="UP000000333"/>
    </source>
</evidence>
<feature type="transmembrane region" description="Helical" evidence="1">
    <location>
        <begin position="116"/>
        <end position="137"/>
    </location>
</feature>
<dbReference type="PIRSF" id="PIRSF031501">
    <property type="entry name" value="QueT"/>
    <property type="match status" value="1"/>
</dbReference>
<feature type="transmembrane region" description="Helical" evidence="1">
    <location>
        <begin position="55"/>
        <end position="78"/>
    </location>
</feature>
<keyword evidence="1" id="KW-1133">Transmembrane helix</keyword>
<proteinExistence type="predicted"/>
<organism evidence="2 3">
    <name type="scientific">Olsenella uli (strain ATCC 49627 / DSM 7084 / CCUG 31166 / CIP 109912 / JCM 12494 / LMG 11480 / NCIMB 702895 / VPI D76D-27C)</name>
    <name type="common">Lactobacillus uli</name>
    <dbReference type="NCBI Taxonomy" id="633147"/>
    <lineage>
        <taxon>Bacteria</taxon>
        <taxon>Bacillati</taxon>
        <taxon>Actinomycetota</taxon>
        <taxon>Coriobacteriia</taxon>
        <taxon>Coriobacteriales</taxon>
        <taxon>Atopobiaceae</taxon>
        <taxon>Olsenella</taxon>
    </lineage>
</organism>
<dbReference type="InterPro" id="IPR010387">
    <property type="entry name" value="QueT"/>
</dbReference>
<dbReference type="Pfam" id="PF06177">
    <property type="entry name" value="QueT"/>
    <property type="match status" value="1"/>
</dbReference>
<sequence length="208" mass="21704">MFASPNSTKKRLPPTHVTRIAMIAALYATLTLVALLFLGGLAWGPIQFRISEAVCVLALLTADAVPGLALGCVIANVANIALSGAGMLGMLDVVFGSLATLVGVSITYHLRRRPHLALLGPVLSNALIVPAYLPLILRGLGFYAIPFTTIALDGSYPLMYLFGLVTTGLGEAVVLYVLGLPLYHALADSPLAKALEEDDLAAPDPEGA</sequence>
<dbReference type="PANTHER" id="PTHR40044:SF1">
    <property type="entry name" value="INTEGRAL MEMBRANE PROTEIN"/>
    <property type="match status" value="1"/>
</dbReference>
<protein>
    <recommendedName>
        <fullName evidence="4">QueT transporter</fullName>
    </recommendedName>
</protein>
<dbReference type="EMBL" id="CP002106">
    <property type="protein sequence ID" value="ADK68829.1"/>
    <property type="molecule type" value="Genomic_DNA"/>
</dbReference>
<dbReference type="HOGENOM" id="CLU_104115_0_0_11"/>
<name>E1QXH6_OLSUV</name>
<dbReference type="GeneID" id="78513118"/>
<dbReference type="PANTHER" id="PTHR40044">
    <property type="entry name" value="INTEGRAL MEMBRANE PROTEIN-RELATED"/>
    <property type="match status" value="1"/>
</dbReference>
<dbReference type="KEGG" id="ols:Olsu_1741"/>
<reference evidence="2 3" key="1">
    <citation type="journal article" date="2010" name="Stand. Genomic Sci.">
        <title>Complete genome sequence of Olsenella uli type strain (VPI D76D-27C).</title>
        <authorList>
            <person name="Goker M."/>
            <person name="Held B."/>
            <person name="Lucas S."/>
            <person name="Nolan M."/>
            <person name="Yasawong M."/>
            <person name="Glavina Del Rio T."/>
            <person name="Tice H."/>
            <person name="Cheng J.F."/>
            <person name="Bruce D."/>
            <person name="Detter J.C."/>
            <person name="Tapia R."/>
            <person name="Han C."/>
            <person name="Goodwin L."/>
            <person name="Pitluck S."/>
            <person name="Liolios K."/>
            <person name="Ivanova N."/>
            <person name="Mavromatis K."/>
            <person name="Mikhailova N."/>
            <person name="Pati A."/>
            <person name="Chen A."/>
            <person name="Palaniappan K."/>
            <person name="Land M."/>
            <person name="Hauser L."/>
            <person name="Chang Y.J."/>
            <person name="Jeffries C.D."/>
            <person name="Rohde M."/>
            <person name="Sikorski J."/>
            <person name="Pukall R."/>
            <person name="Woyke T."/>
            <person name="Bristow J."/>
            <person name="Eisen J.A."/>
            <person name="Markowitz V."/>
            <person name="Hugenholtz P."/>
            <person name="Kyrpides N.C."/>
            <person name="Klenk H.P."/>
            <person name="Lapidus A."/>
        </authorList>
    </citation>
    <scope>NUCLEOTIDE SEQUENCE [LARGE SCALE GENOMIC DNA]</scope>
    <source>
        <strain evidence="3">ATCC 49627 / DSM 7084 / CIP 109912 / JCM 12494 / NCIMB 702895 / VPI D76D-27C</strain>
    </source>
</reference>
<feature type="transmembrane region" description="Helical" evidence="1">
    <location>
        <begin position="157"/>
        <end position="183"/>
    </location>
</feature>
<keyword evidence="1" id="KW-0812">Transmembrane</keyword>
<keyword evidence="1" id="KW-0472">Membrane</keyword>
<dbReference type="RefSeq" id="WP_013252580.1">
    <property type="nucleotide sequence ID" value="NC_014363.1"/>
</dbReference>
<feature type="transmembrane region" description="Helical" evidence="1">
    <location>
        <begin position="84"/>
        <end position="104"/>
    </location>
</feature>
<dbReference type="STRING" id="633147.Olsu_1741"/>
<keyword evidence="3" id="KW-1185">Reference proteome</keyword>
<accession>E1QXH6</accession>
<evidence type="ECO:0000313" key="2">
    <source>
        <dbReference type="EMBL" id="ADK68829.1"/>
    </source>
</evidence>
<dbReference type="AlphaFoldDB" id="E1QXH6"/>
<feature type="transmembrane region" description="Helical" evidence="1">
    <location>
        <begin position="20"/>
        <end position="43"/>
    </location>
</feature>
<dbReference type="eggNOG" id="COG4708">
    <property type="taxonomic scope" value="Bacteria"/>
</dbReference>